<keyword evidence="5" id="KW-1185">Reference proteome</keyword>
<dbReference type="InterPro" id="IPR003671">
    <property type="entry name" value="SPIN/Ssty"/>
</dbReference>
<protein>
    <submittedName>
        <fullName evidence="4">Spindlin-3</fullName>
    </submittedName>
</protein>
<comment type="caution">
    <text evidence="4">The sequence shown here is derived from an EMBL/GenBank/DDBJ whole genome shotgun (WGS) entry which is preliminary data.</text>
</comment>
<sequence length="198" mass="22686">MLHRTLKEKQDEIERKKLRAQQQKEKLVNAISVDGLWQTDNAVEAGLLCYPSVSRKIVALKQQINFRKFVLVQEASDKALFSFSKDKKQHSLEQLKQNLVRLISETQDVTESPAKRGRNQGGEEDPVIQNPELLVGKRVVHYFEEDGTRQGYNGLVTGLVPGTRTWFNISYDAEGENEIHTFELLDDYREGDLEILDA</sequence>
<gene>
    <name evidence="4" type="primary">SPIN3</name>
    <name evidence="4" type="ORF">OS493_030371</name>
</gene>
<name>A0A9X0CV48_9CNID</name>
<dbReference type="GO" id="GO:0007276">
    <property type="term" value="P:gamete generation"/>
    <property type="evidence" value="ECO:0007669"/>
    <property type="project" value="InterPro"/>
</dbReference>
<keyword evidence="2" id="KW-0175">Coiled coil</keyword>
<evidence type="ECO:0000256" key="1">
    <source>
        <dbReference type="ARBA" id="ARBA00009467"/>
    </source>
</evidence>
<organism evidence="4 5">
    <name type="scientific">Desmophyllum pertusum</name>
    <dbReference type="NCBI Taxonomy" id="174260"/>
    <lineage>
        <taxon>Eukaryota</taxon>
        <taxon>Metazoa</taxon>
        <taxon>Cnidaria</taxon>
        <taxon>Anthozoa</taxon>
        <taxon>Hexacorallia</taxon>
        <taxon>Scleractinia</taxon>
        <taxon>Caryophylliina</taxon>
        <taxon>Caryophylliidae</taxon>
        <taxon>Desmophyllum</taxon>
    </lineage>
</organism>
<dbReference type="AlphaFoldDB" id="A0A9X0CV48"/>
<comment type="similarity">
    <text evidence="1">Belongs to the SPIN/STSY family.</text>
</comment>
<evidence type="ECO:0000313" key="5">
    <source>
        <dbReference type="Proteomes" id="UP001163046"/>
    </source>
</evidence>
<dbReference type="PANTHER" id="PTHR10405">
    <property type="entry name" value="SPINDLIN"/>
    <property type="match status" value="1"/>
</dbReference>
<evidence type="ECO:0000313" key="4">
    <source>
        <dbReference type="EMBL" id="KAJ7377172.1"/>
    </source>
</evidence>
<feature type="coiled-coil region" evidence="2">
    <location>
        <begin position="3"/>
        <end position="30"/>
    </location>
</feature>
<feature type="region of interest" description="Disordered" evidence="3">
    <location>
        <begin position="108"/>
        <end position="128"/>
    </location>
</feature>
<dbReference type="OrthoDB" id="9944558at2759"/>
<dbReference type="EMBL" id="MU826382">
    <property type="protein sequence ID" value="KAJ7377172.1"/>
    <property type="molecule type" value="Genomic_DNA"/>
</dbReference>
<dbReference type="InterPro" id="IPR042567">
    <property type="entry name" value="SPIN/Ssty_sf"/>
</dbReference>
<accession>A0A9X0CV48</accession>
<evidence type="ECO:0000256" key="2">
    <source>
        <dbReference type="SAM" id="Coils"/>
    </source>
</evidence>
<dbReference type="Proteomes" id="UP001163046">
    <property type="component" value="Unassembled WGS sequence"/>
</dbReference>
<dbReference type="Gene3D" id="2.80.10.70">
    <property type="entry name" value="Spindlin/Ssty"/>
    <property type="match status" value="1"/>
</dbReference>
<reference evidence="4" key="1">
    <citation type="submission" date="2023-01" db="EMBL/GenBank/DDBJ databases">
        <title>Genome assembly of the deep-sea coral Lophelia pertusa.</title>
        <authorList>
            <person name="Herrera S."/>
            <person name="Cordes E."/>
        </authorList>
    </citation>
    <scope>NUCLEOTIDE SEQUENCE</scope>
    <source>
        <strain evidence="4">USNM1676648</strain>
        <tissue evidence="4">Polyp</tissue>
    </source>
</reference>
<proteinExistence type="inferred from homology"/>
<evidence type="ECO:0000256" key="3">
    <source>
        <dbReference type="SAM" id="MobiDB-lite"/>
    </source>
</evidence>